<evidence type="ECO:0000256" key="9">
    <source>
        <dbReference type="RuleBase" id="RU003693"/>
    </source>
</evidence>
<dbReference type="PANTHER" id="PTHR42885:SF2">
    <property type="entry name" value="HISTIDINOL-PHOSPHATE AMINOTRANSFERASE"/>
    <property type="match status" value="1"/>
</dbReference>
<evidence type="ECO:0000256" key="4">
    <source>
        <dbReference type="ARBA" id="ARBA00012748"/>
    </source>
</evidence>
<evidence type="ECO:0000256" key="5">
    <source>
        <dbReference type="ARBA" id="ARBA00022576"/>
    </source>
</evidence>
<dbReference type="InterPro" id="IPR015422">
    <property type="entry name" value="PyrdxlP-dep_Trfase_small"/>
</dbReference>
<evidence type="ECO:0000256" key="1">
    <source>
        <dbReference type="ARBA" id="ARBA00001933"/>
    </source>
</evidence>
<protein>
    <recommendedName>
        <fullName evidence="4">histidinol-phosphate transaminase</fullName>
        <ecNumber evidence="4">2.6.1.9</ecNumber>
    </recommendedName>
</protein>
<evidence type="ECO:0000256" key="8">
    <source>
        <dbReference type="ARBA" id="ARBA00047481"/>
    </source>
</evidence>
<dbReference type="Pfam" id="PF00155">
    <property type="entry name" value="Aminotran_1_2"/>
    <property type="match status" value="1"/>
</dbReference>
<keyword evidence="5" id="KW-0032">Aminotransferase</keyword>
<dbReference type="InterPro" id="IPR015424">
    <property type="entry name" value="PyrdxlP-dep_Trfase"/>
</dbReference>
<feature type="compositionally biased region" description="Low complexity" evidence="10">
    <location>
        <begin position="8"/>
        <end position="20"/>
    </location>
</feature>
<evidence type="ECO:0000256" key="10">
    <source>
        <dbReference type="SAM" id="MobiDB-lite"/>
    </source>
</evidence>
<comment type="cofactor">
    <cofactor evidence="1 9">
        <name>pyridoxal 5'-phosphate</name>
        <dbReference type="ChEBI" id="CHEBI:597326"/>
    </cofactor>
</comment>
<comment type="pathway">
    <text evidence="2">Amino-acid biosynthesis; L-histidine biosynthesis; L-histidine from 5-phospho-alpha-D-ribose 1-diphosphate: step 7/9.</text>
</comment>
<dbReference type="EMBL" id="CALTRL010006013">
    <property type="protein sequence ID" value="CAH7688793.1"/>
    <property type="molecule type" value="Genomic_DNA"/>
</dbReference>
<keyword evidence="13" id="KW-1185">Reference proteome</keyword>
<comment type="caution">
    <text evidence="12">The sequence shown here is derived from an EMBL/GenBank/DDBJ whole genome shotgun (WGS) entry which is preliminary data.</text>
</comment>
<evidence type="ECO:0000256" key="6">
    <source>
        <dbReference type="ARBA" id="ARBA00022679"/>
    </source>
</evidence>
<dbReference type="InterPro" id="IPR001917">
    <property type="entry name" value="Aminotrans_II_pyridoxalP_BS"/>
</dbReference>
<dbReference type="InterPro" id="IPR015421">
    <property type="entry name" value="PyrdxlP-dep_Trfase_major"/>
</dbReference>
<evidence type="ECO:0000259" key="11">
    <source>
        <dbReference type="Pfam" id="PF00155"/>
    </source>
</evidence>
<feature type="domain" description="Aminotransferase class I/classII large" evidence="11">
    <location>
        <begin position="88"/>
        <end position="440"/>
    </location>
</feature>
<evidence type="ECO:0000313" key="12">
    <source>
        <dbReference type="EMBL" id="CAH7688793.1"/>
    </source>
</evidence>
<feature type="region of interest" description="Disordered" evidence="10">
    <location>
        <begin position="1"/>
        <end position="22"/>
    </location>
</feature>
<organism evidence="12 13">
    <name type="scientific">Phakopsora pachyrhizi</name>
    <name type="common">Asian soybean rust disease fungus</name>
    <dbReference type="NCBI Taxonomy" id="170000"/>
    <lineage>
        <taxon>Eukaryota</taxon>
        <taxon>Fungi</taxon>
        <taxon>Dikarya</taxon>
        <taxon>Basidiomycota</taxon>
        <taxon>Pucciniomycotina</taxon>
        <taxon>Pucciniomycetes</taxon>
        <taxon>Pucciniales</taxon>
        <taxon>Phakopsoraceae</taxon>
        <taxon>Phakopsora</taxon>
    </lineage>
</organism>
<dbReference type="CDD" id="cd00609">
    <property type="entry name" value="AAT_like"/>
    <property type="match status" value="1"/>
</dbReference>
<dbReference type="PANTHER" id="PTHR42885">
    <property type="entry name" value="HISTIDINOL-PHOSPHATE AMINOTRANSFERASE-RELATED"/>
    <property type="match status" value="1"/>
</dbReference>
<comment type="catalytic activity">
    <reaction evidence="8">
        <text>L-histidinol phosphate + 2-oxoglutarate = 3-(imidazol-4-yl)-2-oxopropyl phosphate + L-glutamate</text>
        <dbReference type="Rhea" id="RHEA:23744"/>
        <dbReference type="ChEBI" id="CHEBI:16810"/>
        <dbReference type="ChEBI" id="CHEBI:29985"/>
        <dbReference type="ChEBI" id="CHEBI:57766"/>
        <dbReference type="ChEBI" id="CHEBI:57980"/>
        <dbReference type="EC" id="2.6.1.9"/>
    </reaction>
</comment>
<sequence length="448" mass="49529">MHRNEMNSSSSSSSLSSSSSRTNFPSHFRLEDLIRPNILNLKPYRCARDDYDRGILLDANENSLGSSLSPVDRNQGIDSKSKVEASLSIDNHKLDLSNLTLHRYPSPVNLPIKQNLCNYRNLYSDQSDLKQLEPSNVFLGVGSDEILDLLFRITCKPGHADGSGDRVIVTPPTYGMYSVCAQVNDVGLIKVPLITRGGAFTLDLDQINLQINHSSSSSIKLIILCSPGNPTGTTIPIESMIKILLNPNFKGLLVVDEAYIDFTDQSKSSLQLVRKGWKNLIVVQTLSKAFGLAGIRLGAAYGSEELIQILNNTKAPYSISSPTSTLAYTATLPEFLIKSSSNIEEIKRNREWLISKLKGLKDMGDILGSNEANFVLIQVRGYGSDLPDSNRAKKVYNHMARLDEPEAIVVRYRGDDFGCEGCLRITVGSKEDCEKVVERLKQTLELEL</sequence>
<name>A0AAV0BNF2_PHAPC</name>
<dbReference type="PROSITE" id="PS00599">
    <property type="entry name" value="AA_TRANSFER_CLASS_2"/>
    <property type="match status" value="1"/>
</dbReference>
<dbReference type="EC" id="2.6.1.9" evidence="4"/>
<keyword evidence="7 9" id="KW-0663">Pyridoxal phosphate</keyword>
<dbReference type="GO" id="GO:0030170">
    <property type="term" value="F:pyridoxal phosphate binding"/>
    <property type="evidence" value="ECO:0007669"/>
    <property type="project" value="InterPro"/>
</dbReference>
<dbReference type="Gene3D" id="3.40.640.10">
    <property type="entry name" value="Type I PLP-dependent aspartate aminotransferase-like (Major domain)"/>
    <property type="match status" value="1"/>
</dbReference>
<dbReference type="SUPFAM" id="SSF53383">
    <property type="entry name" value="PLP-dependent transferases"/>
    <property type="match status" value="1"/>
</dbReference>
<evidence type="ECO:0000256" key="2">
    <source>
        <dbReference type="ARBA" id="ARBA00005011"/>
    </source>
</evidence>
<evidence type="ECO:0000256" key="7">
    <source>
        <dbReference type="ARBA" id="ARBA00022898"/>
    </source>
</evidence>
<evidence type="ECO:0000313" key="13">
    <source>
        <dbReference type="Proteomes" id="UP001153365"/>
    </source>
</evidence>
<dbReference type="Gene3D" id="3.90.1150.10">
    <property type="entry name" value="Aspartate Aminotransferase, domain 1"/>
    <property type="match status" value="1"/>
</dbReference>
<gene>
    <name evidence="12" type="ORF">PPACK8108_LOCUS23814</name>
</gene>
<dbReference type="InterPro" id="IPR004839">
    <property type="entry name" value="Aminotransferase_I/II_large"/>
</dbReference>
<evidence type="ECO:0000256" key="3">
    <source>
        <dbReference type="ARBA" id="ARBA00008392"/>
    </source>
</evidence>
<proteinExistence type="inferred from homology"/>
<dbReference type="GO" id="GO:0004400">
    <property type="term" value="F:histidinol-phosphate transaminase activity"/>
    <property type="evidence" value="ECO:0007669"/>
    <property type="project" value="UniProtKB-EC"/>
</dbReference>
<accession>A0AAV0BNF2</accession>
<dbReference type="Proteomes" id="UP001153365">
    <property type="component" value="Unassembled WGS sequence"/>
</dbReference>
<reference evidence="12" key="1">
    <citation type="submission" date="2022-06" db="EMBL/GenBank/DDBJ databases">
        <authorList>
            <consortium name="SYNGENTA / RWTH Aachen University"/>
        </authorList>
    </citation>
    <scope>NUCLEOTIDE SEQUENCE</scope>
</reference>
<dbReference type="AlphaFoldDB" id="A0AAV0BNF2"/>
<comment type="similarity">
    <text evidence="3 9">Belongs to the class-II pyridoxal-phosphate-dependent aminotransferase family.</text>
</comment>
<keyword evidence="6 12" id="KW-0808">Transferase</keyword>